<evidence type="ECO:0008006" key="5">
    <source>
        <dbReference type="Google" id="ProtNLM"/>
    </source>
</evidence>
<accession>A0A1K2H6X9</accession>
<dbReference type="Proteomes" id="UP000218979">
    <property type="component" value="Unassembled WGS sequence"/>
</dbReference>
<dbReference type="RefSeq" id="WP_031366596.1">
    <property type="nucleotide sequence ID" value="NZ_FPKS01000002.1"/>
</dbReference>
<dbReference type="EMBL" id="JXJT01000002">
    <property type="protein sequence ID" value="PCS04626.1"/>
    <property type="molecule type" value="Genomic_DNA"/>
</dbReference>
<dbReference type="OrthoDB" id="9770443at2"/>
<dbReference type="EMBL" id="FPKS01000002">
    <property type="protein sequence ID" value="SFZ71766.1"/>
    <property type="molecule type" value="Genomic_DNA"/>
</dbReference>
<dbReference type="Proteomes" id="UP000185655">
    <property type="component" value="Unassembled WGS sequence"/>
</dbReference>
<reference evidence="1 4" key="1">
    <citation type="submission" date="2014-12" db="EMBL/GenBank/DDBJ databases">
        <title>Draft genome sequences of 10 type strains of Lactococcus.</title>
        <authorList>
            <person name="Sun Z."/>
            <person name="Zhong Z."/>
            <person name="Liu W."/>
            <person name="Zhang W."/>
            <person name="Zhang H."/>
        </authorList>
    </citation>
    <scope>NUCLEOTIDE SEQUENCE [LARGE SCALE GENOMIC DNA]</scope>
    <source>
        <strain evidence="1 4">DSM 22330</strain>
    </source>
</reference>
<keyword evidence="4" id="KW-1185">Reference proteome</keyword>
<proteinExistence type="predicted"/>
<dbReference type="STRING" id="1122154.SAMN02746068_00484"/>
<organism evidence="2 3">
    <name type="scientific">Pseudolactococcus chungangensis CAU 28 = DSM 22330</name>
    <dbReference type="NCBI Taxonomy" id="1122154"/>
    <lineage>
        <taxon>Bacteria</taxon>
        <taxon>Bacillati</taxon>
        <taxon>Bacillota</taxon>
        <taxon>Bacilli</taxon>
        <taxon>Lactobacillales</taxon>
        <taxon>Streptococcaceae</taxon>
        <taxon>Pseudolactococcus</taxon>
    </lineage>
</organism>
<evidence type="ECO:0000313" key="2">
    <source>
        <dbReference type="EMBL" id="SFZ71766.1"/>
    </source>
</evidence>
<name>A0A1K2H6X9_9LACT</name>
<protein>
    <recommendedName>
        <fullName evidence="5">Capsid protein</fullName>
    </recommendedName>
</protein>
<evidence type="ECO:0000313" key="1">
    <source>
        <dbReference type="EMBL" id="PCS04626.1"/>
    </source>
</evidence>
<dbReference type="AlphaFoldDB" id="A0A1K2H6X9"/>
<evidence type="ECO:0000313" key="4">
    <source>
        <dbReference type="Proteomes" id="UP000218979"/>
    </source>
</evidence>
<sequence>MSAILNYAEAYQAGLQQRYAANGLLYTQKLWNSPSNSVLKFSGTKTIKVPKLLIKNGRKDRTRRSITAVEANYENQWETYELTNERYWSTLVDPIDVDETQQVTSIANITKVYNDEEKIPEMDKQMVSSLYARKAALATDGSGIETVTLTKDNFLPTFDKLMTEMDEKGVPTTGRTIFCTPTVRTLIKNLQQFSRTVPVQNNTGDINRIIARLDDVTIEPAIPSDRMKTLYDFTTGAVVDPTAKQIQFFLIHIPCMAAPQKYSFVGLDAPSAANSGNWLYYEQSYDDVLVFETKHDGLAFVIEA</sequence>
<reference evidence="2 3" key="2">
    <citation type="submission" date="2016-11" db="EMBL/GenBank/DDBJ databases">
        <authorList>
            <person name="Jaros S."/>
            <person name="Januszkiewicz K."/>
            <person name="Wedrychowicz H."/>
        </authorList>
    </citation>
    <scope>NUCLEOTIDE SEQUENCE [LARGE SCALE GENOMIC DNA]</scope>
    <source>
        <strain evidence="2 3">DSM 22330</strain>
    </source>
</reference>
<gene>
    <name evidence="1" type="ORF">RR45_GL000941</name>
    <name evidence="2" type="ORF">SAMN02746068_00484</name>
</gene>
<evidence type="ECO:0000313" key="3">
    <source>
        <dbReference type="Proteomes" id="UP000185655"/>
    </source>
</evidence>